<reference evidence="2 3" key="1">
    <citation type="submission" date="2019-06" db="EMBL/GenBank/DDBJ databases">
        <title>Sequencing the genomes of 1000 actinobacteria strains.</title>
        <authorList>
            <person name="Klenk H.-P."/>
        </authorList>
    </citation>
    <scope>NUCLEOTIDE SEQUENCE [LARGE SCALE GENOMIC DNA]</scope>
    <source>
        <strain evidence="2 3">DSM 43186</strain>
    </source>
</reference>
<dbReference type="Proteomes" id="UP000319213">
    <property type="component" value="Unassembled WGS sequence"/>
</dbReference>
<evidence type="ECO:0000313" key="2">
    <source>
        <dbReference type="EMBL" id="TQM75441.1"/>
    </source>
</evidence>
<comment type="caution">
    <text evidence="2">The sequence shown here is derived from an EMBL/GenBank/DDBJ whole genome shotgun (WGS) entry which is preliminary data.</text>
</comment>
<feature type="domain" description="DUF397" evidence="1">
    <location>
        <begin position="10"/>
        <end position="62"/>
    </location>
</feature>
<protein>
    <submittedName>
        <fullName evidence="2">Uncharacterized protein DUF397</fullName>
    </submittedName>
</protein>
<gene>
    <name evidence="2" type="ORF">FHX40_2149</name>
</gene>
<name>A0A543IXZ2_9ACTN</name>
<dbReference type="InterPro" id="IPR007278">
    <property type="entry name" value="DUF397"/>
</dbReference>
<dbReference type="OrthoDB" id="5193787at2"/>
<accession>A0A543IXZ2</accession>
<sequence>MQAITRPSDGWRKSSYSGVNDNCVEAKALQDGSVAVRDSKNPGGRVLRFSRKEWGAFLTEIKAGRL</sequence>
<proteinExistence type="predicted"/>
<keyword evidence="3" id="KW-1185">Reference proteome</keyword>
<dbReference type="EMBL" id="VFPQ01000001">
    <property type="protein sequence ID" value="TQM75441.1"/>
    <property type="molecule type" value="Genomic_DNA"/>
</dbReference>
<organism evidence="2 3">
    <name type="scientific">Thermopolyspora flexuosa</name>
    <dbReference type="NCBI Taxonomy" id="103836"/>
    <lineage>
        <taxon>Bacteria</taxon>
        <taxon>Bacillati</taxon>
        <taxon>Actinomycetota</taxon>
        <taxon>Actinomycetes</taxon>
        <taxon>Streptosporangiales</taxon>
        <taxon>Streptosporangiaceae</taxon>
        <taxon>Thermopolyspora</taxon>
    </lineage>
</organism>
<dbReference type="RefSeq" id="WP_142259459.1">
    <property type="nucleotide sequence ID" value="NZ_BMPV01000001.1"/>
</dbReference>
<dbReference type="AlphaFoldDB" id="A0A543IXZ2"/>
<dbReference type="Pfam" id="PF04149">
    <property type="entry name" value="DUF397"/>
    <property type="match status" value="1"/>
</dbReference>
<evidence type="ECO:0000259" key="1">
    <source>
        <dbReference type="Pfam" id="PF04149"/>
    </source>
</evidence>
<evidence type="ECO:0000313" key="3">
    <source>
        <dbReference type="Proteomes" id="UP000319213"/>
    </source>
</evidence>